<accession>V6TKN2</accession>
<dbReference type="Proteomes" id="UP000018320">
    <property type="component" value="Unassembled WGS sequence"/>
</dbReference>
<reference evidence="2 3" key="2">
    <citation type="journal article" date="2013" name="Genome Biol. Evol.">
        <title>Genome sequencing of Giardia lamblia genotypes A2 and B isolates (DH and GS) and comparative analysis with the genomes of genotypes A1 and E (WB and Pig).</title>
        <authorList>
            <person name="Adam R.D."/>
            <person name="Dahlstrom E.W."/>
            <person name="Martens C.A."/>
            <person name="Bruno D.P."/>
            <person name="Barbian K.D."/>
            <person name="Ricklefs S.M."/>
            <person name="Hernandez M.M."/>
            <person name="Narla N.P."/>
            <person name="Patel R.B."/>
            <person name="Porcella S.F."/>
            <person name="Nash T.E."/>
        </authorList>
    </citation>
    <scope>NUCLEOTIDE SEQUENCE [LARGE SCALE GENOMIC DNA]</scope>
    <source>
        <strain evidence="2 3">DH</strain>
    </source>
</reference>
<evidence type="ECO:0000313" key="3">
    <source>
        <dbReference type="Proteomes" id="UP000018320"/>
    </source>
</evidence>
<evidence type="ECO:0000313" key="2">
    <source>
        <dbReference type="EMBL" id="ESU39184.1"/>
    </source>
</evidence>
<proteinExistence type="predicted"/>
<evidence type="ECO:0000256" key="1">
    <source>
        <dbReference type="SAM" id="MobiDB-lite"/>
    </source>
</evidence>
<dbReference type="VEuPathDB" id="GiardiaDB:QR46_3621"/>
<organism evidence="2 3">
    <name type="scientific">Giardia intestinalis</name>
    <name type="common">Giardia lamblia</name>
    <dbReference type="NCBI Taxonomy" id="5741"/>
    <lineage>
        <taxon>Eukaryota</taxon>
        <taxon>Metamonada</taxon>
        <taxon>Diplomonadida</taxon>
        <taxon>Hexamitidae</taxon>
        <taxon>Giardiinae</taxon>
        <taxon>Giardia</taxon>
    </lineage>
</organism>
<dbReference type="VEuPathDB" id="GiardiaDB:GL50803_0042008"/>
<dbReference type="AlphaFoldDB" id="V6TKN2"/>
<protein>
    <submittedName>
        <fullName evidence="2">Uncharacterized protein</fullName>
    </submittedName>
</protein>
<feature type="region of interest" description="Disordered" evidence="1">
    <location>
        <begin position="195"/>
        <end position="218"/>
    </location>
</feature>
<name>V6TKN2_GIAIN</name>
<comment type="caution">
    <text evidence="2">The sequence shown here is derived from an EMBL/GenBank/DDBJ whole genome shotgun (WGS) entry which is preliminary data.</text>
</comment>
<dbReference type="EMBL" id="AHGT01000005">
    <property type="protein sequence ID" value="ESU39184.1"/>
    <property type="molecule type" value="Genomic_DNA"/>
</dbReference>
<dbReference type="VEuPathDB" id="GiardiaDB:DHA2_150092"/>
<gene>
    <name evidence="2" type="ORF">DHA2_150092</name>
</gene>
<feature type="compositionally biased region" description="Basic and acidic residues" evidence="1">
    <location>
        <begin position="196"/>
        <end position="209"/>
    </location>
</feature>
<sequence length="765" mass="85855">MPLFRNAIILKPASLMADGYTEQTYTQKLAADIIKARKTDSKITQPSILKQDLVDLSVVEEPHLGSNVLPLSEEDNAQVARLSLPDPVKLNAQREQDMQKLAHEELRKRVTAGIISTRTGGDIDDISRLLFDVDNKADYRDAGLSMALGMVPVNKLYEMKEKVASGRTAGAYLDQRVDIDRSKSIITGEARVIKAPNEDKKESKNSHETEPDDALNYMPFLPIRPYSPTHFEQVRTDENATTKQLIHSIINGIPAELATSFGKDFIASLRSSSFLQLRPTTEIARLILASSEPQDDGVDDSNNSSFTSDNCIYGNCLCKFLEKHGKDNMLSSANFKISDLSRPQIEEEVDNLLLSGKLKALQSISLGEAIDLLKAEIHAPYKHKNTDVEIAYMSSEFGAAVSKYIEDCERAIVNRRIELHAVFEEHKANEEELKRVSKGHASDAYVSLNKKGYQPSNDLTAQQMQRMMNQYDAEISKQIAEGAEIPARARKPTTFLDKEEYDQIAAVQRLDNYVAAKKCVLDNEHLLSFFSKYHEANVDKDLDPRIATMALYEMASTRLFLHPLAHRELQVAPLIDEVLSELDLAVTGDNPFKVSELESYTNFLSEGVALPLGDNGTTAQLVEVWEQLKMPIMERLDLFAVLSSKDTDLGKIDKMIDFWRKESLLCNEIEDKVQFISDFCELLEKYNNNTASIQQLEARKTRLWSCFRELQRASTGLRNLAADAKHEAGIHMTCSGLSIDNYIKQIDKMIADCKASMPSALFINI</sequence>
<dbReference type="VEuPathDB" id="GiardiaDB:GL50581_4226"/>
<reference evidence="3" key="1">
    <citation type="submission" date="2012-02" db="EMBL/GenBank/DDBJ databases">
        <title>Genome sequencing of Giardia lamblia Genotypes A2 and B isolates (DH and GS) and comparative analysis with the genomes of Genotypes A1 and E (WB and Pig).</title>
        <authorList>
            <person name="Adam R."/>
            <person name="Dahlstrom E."/>
            <person name="Martens C."/>
            <person name="Bruno D."/>
            <person name="Barbian K."/>
            <person name="Porcella S.F."/>
            <person name="Nash T."/>
        </authorList>
    </citation>
    <scope>NUCLEOTIDE SEQUENCE</scope>
    <source>
        <strain evidence="3">DH</strain>
    </source>
</reference>